<evidence type="ECO:0000256" key="1">
    <source>
        <dbReference type="ARBA" id="ARBA00022723"/>
    </source>
</evidence>
<evidence type="ECO:0000313" key="6">
    <source>
        <dbReference type="EMBL" id="KAK7694905.1"/>
    </source>
</evidence>
<comment type="similarity">
    <text evidence="4">Belongs to the PP2C family.</text>
</comment>
<reference evidence="6 7" key="1">
    <citation type="submission" date="2022-09" db="EMBL/GenBank/DDBJ databases">
        <authorList>
            <person name="Palmer J.M."/>
        </authorList>
    </citation>
    <scope>NUCLEOTIDE SEQUENCE [LARGE SCALE GENOMIC DNA]</scope>
    <source>
        <strain evidence="6 7">DSM 7382</strain>
    </source>
</reference>
<gene>
    <name evidence="6" type="ORF">QCA50_002093</name>
</gene>
<dbReference type="PROSITE" id="PS01032">
    <property type="entry name" value="PPM_1"/>
    <property type="match status" value="1"/>
</dbReference>
<dbReference type="GO" id="GO:0046872">
    <property type="term" value="F:metal ion binding"/>
    <property type="evidence" value="ECO:0007669"/>
    <property type="project" value="UniProtKB-KW"/>
</dbReference>
<dbReference type="InterPro" id="IPR001932">
    <property type="entry name" value="PPM-type_phosphatase-like_dom"/>
</dbReference>
<dbReference type="Proteomes" id="UP001385951">
    <property type="component" value="Unassembled WGS sequence"/>
</dbReference>
<dbReference type="SUPFAM" id="SSF81606">
    <property type="entry name" value="PP2C-like"/>
    <property type="match status" value="1"/>
</dbReference>
<proteinExistence type="inferred from homology"/>
<keyword evidence="1" id="KW-0479">Metal-binding</keyword>
<feature type="domain" description="PPM-type phosphatase" evidence="5">
    <location>
        <begin position="51"/>
        <end position="377"/>
    </location>
</feature>
<evidence type="ECO:0000256" key="4">
    <source>
        <dbReference type="RuleBase" id="RU003465"/>
    </source>
</evidence>
<evidence type="ECO:0000256" key="2">
    <source>
        <dbReference type="ARBA" id="ARBA00022801"/>
    </source>
</evidence>
<organism evidence="6 7">
    <name type="scientific">Cerrena zonata</name>
    <dbReference type="NCBI Taxonomy" id="2478898"/>
    <lineage>
        <taxon>Eukaryota</taxon>
        <taxon>Fungi</taxon>
        <taxon>Dikarya</taxon>
        <taxon>Basidiomycota</taxon>
        <taxon>Agaricomycotina</taxon>
        <taxon>Agaricomycetes</taxon>
        <taxon>Polyporales</taxon>
        <taxon>Cerrenaceae</taxon>
        <taxon>Cerrena</taxon>
    </lineage>
</organism>
<evidence type="ECO:0000313" key="7">
    <source>
        <dbReference type="Proteomes" id="UP001385951"/>
    </source>
</evidence>
<evidence type="ECO:0000259" key="5">
    <source>
        <dbReference type="PROSITE" id="PS51746"/>
    </source>
</evidence>
<dbReference type="InterPro" id="IPR015655">
    <property type="entry name" value="PP2C"/>
</dbReference>
<keyword evidence="3 4" id="KW-0904">Protein phosphatase</keyword>
<dbReference type="PANTHER" id="PTHR13832:SF589">
    <property type="entry name" value="[PYRUVATE DEHYDROGENASE [ACETYL-TRANSFERRING]]-PHOSPHATASE 2, MITOCHONDRIAL"/>
    <property type="match status" value="1"/>
</dbReference>
<sequence length="409" mass="45467">MALRLLQSSVLRNHSKYHNSSKSVLRANYHDYLRFATPGGAGRVPLYNPKIIGVASTRGNRSYQEDFFSYAALSLNPEELQLTLKKAHHYDWDPSYLPPALARQLLFVGIYDGHGGSTVSQFLRLELHGLFESAHKSQVPDVFAWAKEQDGYFRRFKGGAIAPWIHPEKPEAKRDLDLEARATLTFFEVDKALQTESVAHECGATASVVLLQSLDCPPPLVFSSEKVALTVAHVGDTRVLLTSTENGIVLPLTEKHHADARVEAVRLRRMMGSGLITDSFGEARWMGALENTRSLGDLKYKPLGVTPEPQVKTLILDGPKHSHVTLVSDGVTSCVSDEEISDLARGAHTPKDAAQKILSYAEEMGSQDNLTALVIPLAGWGKIQGDDRTKELREYRREQMIGTERQRRM</sequence>
<dbReference type="InterPro" id="IPR036457">
    <property type="entry name" value="PPM-type-like_dom_sf"/>
</dbReference>
<evidence type="ECO:0000256" key="3">
    <source>
        <dbReference type="ARBA" id="ARBA00022912"/>
    </source>
</evidence>
<protein>
    <recommendedName>
        <fullName evidence="5">PPM-type phosphatase domain-containing protein</fullName>
    </recommendedName>
</protein>
<keyword evidence="7" id="KW-1185">Reference proteome</keyword>
<dbReference type="Gene3D" id="3.60.40.10">
    <property type="entry name" value="PPM-type phosphatase domain"/>
    <property type="match status" value="1"/>
</dbReference>
<name>A0AAW0GNY0_9APHY</name>
<dbReference type="SMART" id="SM00332">
    <property type="entry name" value="PP2Cc"/>
    <property type="match status" value="1"/>
</dbReference>
<accession>A0AAW0GNY0</accession>
<keyword evidence="2 4" id="KW-0378">Hydrolase</keyword>
<dbReference type="Pfam" id="PF00481">
    <property type="entry name" value="PP2C"/>
    <property type="match status" value="1"/>
</dbReference>
<comment type="caution">
    <text evidence="6">The sequence shown here is derived from an EMBL/GenBank/DDBJ whole genome shotgun (WGS) entry which is preliminary data.</text>
</comment>
<dbReference type="PANTHER" id="PTHR13832">
    <property type="entry name" value="PROTEIN PHOSPHATASE 2C"/>
    <property type="match status" value="1"/>
</dbReference>
<dbReference type="PROSITE" id="PS51746">
    <property type="entry name" value="PPM_2"/>
    <property type="match status" value="1"/>
</dbReference>
<dbReference type="GO" id="GO:0004722">
    <property type="term" value="F:protein serine/threonine phosphatase activity"/>
    <property type="evidence" value="ECO:0007669"/>
    <property type="project" value="InterPro"/>
</dbReference>
<dbReference type="InterPro" id="IPR000222">
    <property type="entry name" value="PP2C_BS"/>
</dbReference>
<dbReference type="EMBL" id="JASBNA010000002">
    <property type="protein sequence ID" value="KAK7694905.1"/>
    <property type="molecule type" value="Genomic_DNA"/>
</dbReference>
<dbReference type="CDD" id="cd00143">
    <property type="entry name" value="PP2Cc"/>
    <property type="match status" value="1"/>
</dbReference>
<dbReference type="AlphaFoldDB" id="A0AAW0GNY0"/>